<dbReference type="AlphaFoldDB" id="A0A413F7C8"/>
<comment type="caution">
    <text evidence="1">The sequence shown here is derived from an EMBL/GenBank/DDBJ whole genome shotgun (WGS) entry which is preliminary data.</text>
</comment>
<gene>
    <name evidence="1" type="ORF">DWV29_26165</name>
</gene>
<proteinExistence type="predicted"/>
<dbReference type="SUPFAM" id="SSF53187">
    <property type="entry name" value="Zn-dependent exopeptidases"/>
    <property type="match status" value="1"/>
</dbReference>
<evidence type="ECO:0000313" key="1">
    <source>
        <dbReference type="EMBL" id="RGX21652.1"/>
    </source>
</evidence>
<accession>A0A413F7C8</accession>
<feature type="non-terminal residue" evidence="1">
    <location>
        <position position="50"/>
    </location>
</feature>
<keyword evidence="1" id="KW-0378">Hydrolase</keyword>
<organism evidence="1 2">
    <name type="scientific">Enterocloster asparagiformis</name>
    <dbReference type="NCBI Taxonomy" id="333367"/>
    <lineage>
        <taxon>Bacteria</taxon>
        <taxon>Bacillati</taxon>
        <taxon>Bacillota</taxon>
        <taxon>Clostridia</taxon>
        <taxon>Lachnospirales</taxon>
        <taxon>Lachnospiraceae</taxon>
        <taxon>Enterocloster</taxon>
    </lineage>
</organism>
<reference evidence="1 2" key="1">
    <citation type="submission" date="2018-08" db="EMBL/GenBank/DDBJ databases">
        <title>A genome reference for cultivated species of the human gut microbiota.</title>
        <authorList>
            <person name="Zou Y."/>
            <person name="Xue W."/>
            <person name="Luo G."/>
        </authorList>
    </citation>
    <scope>NUCLEOTIDE SEQUENCE [LARGE SCALE GENOMIC DNA]</scope>
    <source>
        <strain evidence="1 2">AF04-15</strain>
    </source>
</reference>
<dbReference type="Proteomes" id="UP000283880">
    <property type="component" value="Unassembled WGS sequence"/>
</dbReference>
<sequence length="50" mass="5892">MSLDYGKIKEAAQNYEKDMTKFLRDIVKFPGESCDEKAHIDRIAQEMRKL</sequence>
<name>A0A413F7C8_9FIRM</name>
<dbReference type="GO" id="GO:0016787">
    <property type="term" value="F:hydrolase activity"/>
    <property type="evidence" value="ECO:0007669"/>
    <property type="project" value="UniProtKB-KW"/>
</dbReference>
<dbReference type="EMBL" id="QSBM01000030">
    <property type="protein sequence ID" value="RGX21652.1"/>
    <property type="molecule type" value="Genomic_DNA"/>
</dbReference>
<protein>
    <submittedName>
        <fullName evidence="1">YgeY family selenium metabolism-linked hydrolase</fullName>
    </submittedName>
</protein>
<evidence type="ECO:0000313" key="2">
    <source>
        <dbReference type="Proteomes" id="UP000283880"/>
    </source>
</evidence>